<dbReference type="PANTHER" id="PTHR30160:SF1">
    <property type="entry name" value="LIPOPOLYSACCHARIDE 1,2-N-ACETYLGLUCOSAMINETRANSFERASE-RELATED"/>
    <property type="match status" value="1"/>
</dbReference>
<evidence type="ECO:0000313" key="3">
    <source>
        <dbReference type="EMBL" id="MBD2699375.1"/>
    </source>
</evidence>
<dbReference type="GO" id="GO:0005829">
    <property type="term" value="C:cytosol"/>
    <property type="evidence" value="ECO:0007669"/>
    <property type="project" value="TreeGrafter"/>
</dbReference>
<keyword evidence="1" id="KW-0328">Glycosyltransferase</keyword>
<dbReference type="Gene3D" id="3.40.50.2000">
    <property type="entry name" value="Glycogen Phosphorylase B"/>
    <property type="match status" value="2"/>
</dbReference>
<comment type="caution">
    <text evidence="3">The sequence shown here is derived from an EMBL/GenBank/DDBJ whole genome shotgun (WGS) entry which is preliminary data.</text>
</comment>
<dbReference type="GO" id="GO:0009244">
    <property type="term" value="P:lipopolysaccharide core region biosynthetic process"/>
    <property type="evidence" value="ECO:0007669"/>
    <property type="project" value="TreeGrafter"/>
</dbReference>
<dbReference type="CDD" id="cd03789">
    <property type="entry name" value="GT9_LPS_heptosyltransferase"/>
    <property type="match status" value="1"/>
</dbReference>
<dbReference type="PANTHER" id="PTHR30160">
    <property type="entry name" value="TETRAACYLDISACCHARIDE 4'-KINASE-RELATED"/>
    <property type="match status" value="1"/>
</dbReference>
<proteinExistence type="predicted"/>
<dbReference type="RefSeq" id="WP_190885219.1">
    <property type="nucleotide sequence ID" value="NZ_JACWZY010000001.1"/>
</dbReference>
<evidence type="ECO:0000256" key="1">
    <source>
        <dbReference type="ARBA" id="ARBA00022676"/>
    </source>
</evidence>
<name>A0A927AR94_9BACT</name>
<keyword evidence="4" id="KW-1185">Reference proteome</keyword>
<accession>A0A927AR94</accession>
<sequence length="398" mass="45441">MIGKSRKYCAPRSVAYPLQLLDVAVDQYARWGYNHRKYGDINNEAPEILLMTSGHLGDALILSYAFPLIRQQFPQAKIDVLAGSWCDPIWKNNPYIRRVVHLNHFSTNRRPLTRFQKWREFFRTKRSAIQTLRDTEYDYSVDVRFSDSPMHFVLPYLKVKQKIGFGTRGFGGLLDHEFFMPDGEVHNFSLILDVLKPMGINADLRSIQPYFVHPDLSPADLWRKLERPVPNAKPILIFPESGNPVRMLSVEFWSELARQLLAEGNNTLVFGGQTAFTTQVYERILSENPGAADRLTPAVGKLTLQEIASLSEESQAAFTLDSLPMHLCCLGCPTCSFQKNGMGIQFFPIASQPTLVLHNHALSQELVLDRPGFVSEYVTDFEKPQIDRAMEWFRELNG</sequence>
<dbReference type="InterPro" id="IPR002201">
    <property type="entry name" value="Glyco_trans_9"/>
</dbReference>
<evidence type="ECO:0000313" key="4">
    <source>
        <dbReference type="Proteomes" id="UP000598820"/>
    </source>
</evidence>
<dbReference type="InterPro" id="IPR051199">
    <property type="entry name" value="LPS_LOS_Heptosyltrfase"/>
</dbReference>
<dbReference type="EMBL" id="JACWZY010000001">
    <property type="protein sequence ID" value="MBD2699375.1"/>
    <property type="molecule type" value="Genomic_DNA"/>
</dbReference>
<organism evidence="3 4">
    <name type="scientific">Spirosoma profusum</name>
    <dbReference type="NCBI Taxonomy" id="2771354"/>
    <lineage>
        <taxon>Bacteria</taxon>
        <taxon>Pseudomonadati</taxon>
        <taxon>Bacteroidota</taxon>
        <taxon>Cytophagia</taxon>
        <taxon>Cytophagales</taxon>
        <taxon>Cytophagaceae</taxon>
        <taxon>Spirosoma</taxon>
    </lineage>
</organism>
<evidence type="ECO:0000256" key="2">
    <source>
        <dbReference type="ARBA" id="ARBA00022679"/>
    </source>
</evidence>
<protein>
    <submittedName>
        <fullName evidence="3">Glycosyltransferase family 9 protein</fullName>
    </submittedName>
</protein>
<dbReference type="Pfam" id="PF01075">
    <property type="entry name" value="Glyco_transf_9"/>
    <property type="match status" value="1"/>
</dbReference>
<keyword evidence="2" id="KW-0808">Transferase</keyword>
<dbReference type="Proteomes" id="UP000598820">
    <property type="component" value="Unassembled WGS sequence"/>
</dbReference>
<reference evidence="3" key="1">
    <citation type="submission" date="2020-09" db="EMBL/GenBank/DDBJ databases">
        <authorList>
            <person name="Kim M.K."/>
        </authorList>
    </citation>
    <scope>NUCLEOTIDE SEQUENCE</scope>
    <source>
        <strain evidence="3">BT702</strain>
    </source>
</reference>
<dbReference type="AlphaFoldDB" id="A0A927AR94"/>
<gene>
    <name evidence="3" type="ORF">IC229_01915</name>
</gene>
<dbReference type="SUPFAM" id="SSF53756">
    <property type="entry name" value="UDP-Glycosyltransferase/glycogen phosphorylase"/>
    <property type="match status" value="1"/>
</dbReference>
<dbReference type="GO" id="GO:0008713">
    <property type="term" value="F:ADP-heptose-lipopolysaccharide heptosyltransferase activity"/>
    <property type="evidence" value="ECO:0007669"/>
    <property type="project" value="TreeGrafter"/>
</dbReference>